<protein>
    <submittedName>
        <fullName evidence="2">GltI</fullName>
    </submittedName>
</protein>
<gene>
    <name evidence="2" type="ORF">AKO1_000163</name>
    <name evidence="1" type="ORF">AKO1_005240</name>
</gene>
<dbReference type="AlphaFoldDB" id="A0AAW2YKP5"/>
<name>A0AAW2YKP5_9EUKA</name>
<dbReference type="EMBL" id="JAOPGA020000224">
    <property type="protein sequence ID" value="KAL0477717.1"/>
    <property type="molecule type" value="Genomic_DNA"/>
</dbReference>
<evidence type="ECO:0000313" key="2">
    <source>
        <dbReference type="EMBL" id="KAL0478424.1"/>
    </source>
</evidence>
<accession>A0AAW2YKP5</accession>
<dbReference type="EMBL" id="JAOPGA020000384">
    <property type="protein sequence ID" value="KAL0478424.1"/>
    <property type="molecule type" value="Genomic_DNA"/>
</dbReference>
<proteinExistence type="predicted"/>
<evidence type="ECO:0000313" key="3">
    <source>
        <dbReference type="Proteomes" id="UP001431209"/>
    </source>
</evidence>
<organism evidence="1 3">
    <name type="scientific">Acrasis kona</name>
    <dbReference type="NCBI Taxonomy" id="1008807"/>
    <lineage>
        <taxon>Eukaryota</taxon>
        <taxon>Discoba</taxon>
        <taxon>Heterolobosea</taxon>
        <taxon>Tetramitia</taxon>
        <taxon>Eutetramitia</taxon>
        <taxon>Acrasidae</taxon>
        <taxon>Acrasis</taxon>
    </lineage>
</organism>
<evidence type="ECO:0000313" key="1">
    <source>
        <dbReference type="EMBL" id="KAL0477717.1"/>
    </source>
</evidence>
<keyword evidence="3" id="KW-1185">Reference proteome</keyword>
<dbReference type="Proteomes" id="UP001431209">
    <property type="component" value="Unassembled WGS sequence"/>
</dbReference>
<comment type="caution">
    <text evidence="1">The sequence shown here is derived from an EMBL/GenBank/DDBJ whole genome shotgun (WGS) entry which is preliminary data.</text>
</comment>
<reference evidence="1 3" key="1">
    <citation type="submission" date="2024-03" db="EMBL/GenBank/DDBJ databases">
        <title>The Acrasis kona genome and developmental transcriptomes reveal deep origins of eukaryotic multicellular pathways.</title>
        <authorList>
            <person name="Sheikh S."/>
            <person name="Fu C.-J."/>
            <person name="Brown M.W."/>
            <person name="Baldauf S.L."/>
        </authorList>
    </citation>
    <scope>NUCLEOTIDE SEQUENCE [LARGE SCALE GENOMIC DNA]</scope>
    <source>
        <strain evidence="1 3">ATCC MYA-3509</strain>
    </source>
</reference>
<sequence>MVQPSASFASIAARKEVSKPDSQVKLVNRTRKDSLTRLNENRWNGIVYYEAGVSSFHQPEEEYMYST</sequence>